<reference evidence="2 3" key="1">
    <citation type="submission" date="2019-09" db="EMBL/GenBank/DDBJ databases">
        <title>Vancomyinc resistant enterococci isolated from farm animals in Switzerland.</title>
        <authorList>
            <person name="Stevens M.J.A."/>
            <person name="Stephan R."/>
            <person name="Morach M."/>
            <person name="Nuesch-Inderbinen M."/>
        </authorList>
    </citation>
    <scope>NUCLEOTIDE SEQUENCE [LARGE SCALE GENOMIC DNA]</scope>
    <source>
        <strain evidence="2 3">GH27</strain>
    </source>
</reference>
<dbReference type="Proteomes" id="UP000326078">
    <property type="component" value="Unassembled WGS sequence"/>
</dbReference>
<sequence>MGKTRIVTVDSDVLEELKIKSDSEKRVLDKDTRFYVEIGGQKTNWYIPMRGNTKNLHRDFVYLIEADLRNSHLVASGLDFAHALYLPRRKTNEVIPREINGEDLNKQIAYMEKNWEKIVEKFYHIIRAYDYLKRGWNRLGTIDFFPEGVESIRNENQKVKQDNLSIKDLINGAHMKEIDAYCNKHAINFLEKENFLNYLNLFAFFPMRSFKNINLLLAQKPTAQFIYSLDAWEKLGRKVKANPEALYYKNESLLKKGEGDQQKTDYCLLEVFDVSELVGNQEVPKPSYYLKDHTVDDFHYEAIFKSLSELGTATVKLENIVADFILATRTPFKRKSEIIIKQGMDKKNILSILNRLVIHENRKTTIDVPQKNVDDLKSEAFGYIMAKRIGLATDCYSFDFLSTMKEQNWAPEKVNLFLSNLLIEAKKISLNFEIRMEKLIKQEKTTSQMDMVKKTQKNEQQDNLKGSKQHCRSREQNKNLLKGTIETVVDQSKKQNETSKKAMSNAQKGDRRNRS</sequence>
<evidence type="ECO:0000313" key="3">
    <source>
        <dbReference type="Proteomes" id="UP000326078"/>
    </source>
</evidence>
<organism evidence="2 3">
    <name type="scientific">Enterococcus durans</name>
    <dbReference type="NCBI Taxonomy" id="53345"/>
    <lineage>
        <taxon>Bacteria</taxon>
        <taxon>Bacillati</taxon>
        <taxon>Bacillota</taxon>
        <taxon>Bacilli</taxon>
        <taxon>Lactobacillales</taxon>
        <taxon>Enterococcaceae</taxon>
        <taxon>Enterococcus</taxon>
    </lineage>
</organism>
<dbReference type="AlphaFoldDB" id="A0A5N0YTQ8"/>
<evidence type="ECO:0000256" key="1">
    <source>
        <dbReference type="SAM" id="MobiDB-lite"/>
    </source>
</evidence>
<dbReference type="EMBL" id="VYUT01000006">
    <property type="protein sequence ID" value="KAA9206411.1"/>
    <property type="molecule type" value="Genomic_DNA"/>
</dbReference>
<feature type="compositionally biased region" description="Basic and acidic residues" evidence="1">
    <location>
        <begin position="451"/>
        <end position="462"/>
    </location>
</feature>
<proteinExistence type="predicted"/>
<accession>A0A5N0YTQ8</accession>
<dbReference type="RefSeq" id="WP_104661746.1">
    <property type="nucleotide sequence ID" value="NZ_PTWL01000135.1"/>
</dbReference>
<feature type="region of interest" description="Disordered" evidence="1">
    <location>
        <begin position="446"/>
        <end position="515"/>
    </location>
</feature>
<feature type="compositionally biased region" description="Basic and acidic residues" evidence="1">
    <location>
        <begin position="491"/>
        <end position="500"/>
    </location>
</feature>
<gene>
    <name evidence="2" type="ORF">F6X95_05660</name>
</gene>
<comment type="caution">
    <text evidence="2">The sequence shown here is derived from an EMBL/GenBank/DDBJ whole genome shotgun (WGS) entry which is preliminary data.</text>
</comment>
<evidence type="ECO:0000313" key="2">
    <source>
        <dbReference type="EMBL" id="KAA9206411.1"/>
    </source>
</evidence>
<name>A0A5N0YTQ8_9ENTE</name>
<protein>
    <submittedName>
        <fullName evidence="2">Uncharacterized protein</fullName>
    </submittedName>
</protein>